<accession>A0ABQ6WH43</accession>
<reference evidence="2 3" key="1">
    <citation type="submission" date="2019-04" db="EMBL/GenBank/DDBJ databases">
        <authorList>
            <consortium name="DOE Joint Genome Institute"/>
            <person name="Mondo S."/>
            <person name="Kjaerbolling I."/>
            <person name="Vesth T."/>
            <person name="Frisvad J.C."/>
            <person name="Nybo J.L."/>
            <person name="Theobald S."/>
            <person name="Kildgaard S."/>
            <person name="Isbrandt T."/>
            <person name="Kuo A."/>
            <person name="Sato A."/>
            <person name="Lyhne E.K."/>
            <person name="Kogle M.E."/>
            <person name="Wiebenga A."/>
            <person name="Kun R.S."/>
            <person name="Lubbers R.J."/>
            <person name="Makela M.R."/>
            <person name="Barry K."/>
            <person name="Chovatia M."/>
            <person name="Clum A."/>
            <person name="Daum C."/>
            <person name="Haridas S."/>
            <person name="He G."/>
            <person name="LaButti K."/>
            <person name="Lipzen A."/>
            <person name="Riley R."/>
            <person name="Salamov A."/>
            <person name="Simmons B.A."/>
            <person name="Magnuson J.K."/>
            <person name="Henrissat B."/>
            <person name="Mortensen U.H."/>
            <person name="Larsen T.O."/>
            <person name="Devries R.P."/>
            <person name="Grigoriev I.V."/>
            <person name="Machida M."/>
            <person name="Baker S.E."/>
            <person name="Andersen M.R."/>
            <person name="Cantor M.N."/>
            <person name="Hua S.X."/>
        </authorList>
    </citation>
    <scope>NUCLEOTIDE SEQUENCE [LARGE SCALE GENOMIC DNA]</scope>
    <source>
        <strain evidence="2 3">CBS 117616</strain>
    </source>
</reference>
<evidence type="ECO:0000256" key="1">
    <source>
        <dbReference type="SAM" id="MobiDB-lite"/>
    </source>
</evidence>
<feature type="compositionally biased region" description="Polar residues" evidence="1">
    <location>
        <begin position="203"/>
        <end position="214"/>
    </location>
</feature>
<feature type="compositionally biased region" description="Pro residues" evidence="1">
    <location>
        <begin position="22"/>
        <end position="33"/>
    </location>
</feature>
<feature type="region of interest" description="Disordered" evidence="1">
    <location>
        <begin position="228"/>
        <end position="247"/>
    </location>
</feature>
<organism evidence="2 3">
    <name type="scientific">Aspergillus pseudocaelatus</name>
    <dbReference type="NCBI Taxonomy" id="1825620"/>
    <lineage>
        <taxon>Eukaryota</taxon>
        <taxon>Fungi</taxon>
        <taxon>Dikarya</taxon>
        <taxon>Ascomycota</taxon>
        <taxon>Pezizomycotina</taxon>
        <taxon>Eurotiomycetes</taxon>
        <taxon>Eurotiomycetidae</taxon>
        <taxon>Eurotiales</taxon>
        <taxon>Aspergillaceae</taxon>
        <taxon>Aspergillus</taxon>
        <taxon>Aspergillus subgen. Circumdati</taxon>
    </lineage>
</organism>
<sequence length="247" mass="27616">MEVPNPHSGGLPSASRWAPLNGVPPPPSPPSPTPIYRGGPRVLDMPINLEQISSSESSRAPSRASSKSSRTTQSAQNSRKRGERDQILGRSLNPGRSLRKHYQALAESLESQKLERQAELETIQAYINQIIETQTVQQQIREQQYKARIKALEEKVQELQQAKFFSTKPGPKTAQNKLLQAPQAPQAAQNRKAEFSTHRPQNRAASNNKSNRPETTYADIAALLKTNPGGQEWQTVTKKRYQKHSRI</sequence>
<evidence type="ECO:0000313" key="2">
    <source>
        <dbReference type="EMBL" id="KAE8416408.1"/>
    </source>
</evidence>
<dbReference type="Proteomes" id="UP000325395">
    <property type="component" value="Unassembled WGS sequence"/>
</dbReference>
<feature type="compositionally biased region" description="Basic residues" evidence="1">
    <location>
        <begin position="237"/>
        <end position="247"/>
    </location>
</feature>
<evidence type="ECO:0000313" key="3">
    <source>
        <dbReference type="Proteomes" id="UP000325395"/>
    </source>
</evidence>
<gene>
    <name evidence="2" type="ORF">BDV36DRAFT_297103</name>
</gene>
<proteinExistence type="predicted"/>
<feature type="compositionally biased region" description="Low complexity" evidence="1">
    <location>
        <begin position="181"/>
        <end position="190"/>
    </location>
</feature>
<name>A0ABQ6WH43_9EURO</name>
<protein>
    <submittedName>
        <fullName evidence="2">Uncharacterized protein</fullName>
    </submittedName>
</protein>
<feature type="compositionally biased region" description="Low complexity" evidence="1">
    <location>
        <begin position="53"/>
        <end position="75"/>
    </location>
</feature>
<keyword evidence="3" id="KW-1185">Reference proteome</keyword>
<feature type="region of interest" description="Disordered" evidence="1">
    <location>
        <begin position="1"/>
        <end position="97"/>
    </location>
</feature>
<feature type="region of interest" description="Disordered" evidence="1">
    <location>
        <begin position="181"/>
        <end position="217"/>
    </location>
</feature>
<dbReference type="EMBL" id="ML735752">
    <property type="protein sequence ID" value="KAE8416408.1"/>
    <property type="molecule type" value="Genomic_DNA"/>
</dbReference>